<dbReference type="InterPro" id="IPR046341">
    <property type="entry name" value="SET_dom_sf"/>
</dbReference>
<accession>A0A7J6SEG7</accession>
<evidence type="ECO:0000313" key="2">
    <source>
        <dbReference type="EMBL" id="KAF4731045.1"/>
    </source>
</evidence>
<dbReference type="GO" id="GO:0005634">
    <property type="term" value="C:nucleus"/>
    <property type="evidence" value="ECO:0007669"/>
    <property type="project" value="TreeGrafter"/>
</dbReference>
<dbReference type="Proteomes" id="UP000553632">
    <property type="component" value="Unassembled WGS sequence"/>
</dbReference>
<dbReference type="Gene3D" id="2.170.270.10">
    <property type="entry name" value="SET domain"/>
    <property type="match status" value="1"/>
</dbReference>
<organism evidence="2 3">
    <name type="scientific">Perkinsus olseni</name>
    <name type="common">Perkinsus atlanticus</name>
    <dbReference type="NCBI Taxonomy" id="32597"/>
    <lineage>
        <taxon>Eukaryota</taxon>
        <taxon>Sar</taxon>
        <taxon>Alveolata</taxon>
        <taxon>Perkinsozoa</taxon>
        <taxon>Perkinsea</taxon>
        <taxon>Perkinsida</taxon>
        <taxon>Perkinsidae</taxon>
        <taxon>Perkinsus</taxon>
    </lineage>
</organism>
<dbReference type="PROSITE" id="PS50280">
    <property type="entry name" value="SET"/>
    <property type="match status" value="1"/>
</dbReference>
<feature type="non-terminal residue" evidence="2">
    <location>
        <position position="1"/>
    </location>
</feature>
<gene>
    <name evidence="2" type="ORF">FOZ63_002993</name>
</gene>
<reference evidence="2 3" key="1">
    <citation type="submission" date="2020-04" db="EMBL/GenBank/DDBJ databases">
        <title>Perkinsus olseni comparative genomics.</title>
        <authorList>
            <person name="Bogema D.R."/>
        </authorList>
    </citation>
    <scope>NUCLEOTIDE SEQUENCE [LARGE SCALE GENOMIC DNA]</scope>
    <source>
        <strain evidence="2 3">ATCC PRA-207</strain>
    </source>
</reference>
<dbReference type="InterPro" id="IPR001214">
    <property type="entry name" value="SET_dom"/>
</dbReference>
<dbReference type="PANTHER" id="PTHR12197">
    <property type="entry name" value="HISTONE-LYSINE N-METHYLTRANSFERASE SMYD"/>
    <property type="match status" value="1"/>
</dbReference>
<keyword evidence="3" id="KW-1185">Reference proteome</keyword>
<dbReference type="EMBL" id="JABANO010018929">
    <property type="protein sequence ID" value="KAF4731045.1"/>
    <property type="molecule type" value="Genomic_DNA"/>
</dbReference>
<name>A0A7J6SEG7_PEROL</name>
<evidence type="ECO:0000259" key="1">
    <source>
        <dbReference type="PROSITE" id="PS50280"/>
    </source>
</evidence>
<comment type="caution">
    <text evidence="2">The sequence shown here is derived from an EMBL/GenBank/DDBJ whole genome shotgun (WGS) entry which is preliminary data.</text>
</comment>
<dbReference type="CDD" id="cd20071">
    <property type="entry name" value="SET_SMYD"/>
    <property type="match status" value="1"/>
</dbReference>
<feature type="domain" description="SET" evidence="1">
    <location>
        <begin position="21"/>
        <end position="123"/>
    </location>
</feature>
<evidence type="ECO:0000313" key="3">
    <source>
        <dbReference type="Proteomes" id="UP000553632"/>
    </source>
</evidence>
<sequence>MPKLQPKQPTLRPSDLLGTAKRVEVAPTLHRTTELLSPDIRHVVTLDWHEIIGRRVVAKASHKEGQVLWKVTIEDATRNLFFGASLLEHSCNPNAFVFVHGREASVIAQVPISIGEPVSVSYIDAFAPITIRRQLLSAKFSFQCCCPVCTDSVDRARAFHCGFCGGMVYGRSDCATGYTNCMSCGAQQDTFD</sequence>
<dbReference type="Pfam" id="PF00856">
    <property type="entry name" value="SET"/>
    <property type="match status" value="1"/>
</dbReference>
<dbReference type="AlphaFoldDB" id="A0A7J6SEG7"/>
<dbReference type="PANTHER" id="PTHR12197:SF251">
    <property type="entry name" value="EG:BACR7C10.4 PROTEIN"/>
    <property type="match status" value="1"/>
</dbReference>
<dbReference type="InterPro" id="IPR050869">
    <property type="entry name" value="H3K4_H4K5_MeTrfase"/>
</dbReference>
<proteinExistence type="predicted"/>
<protein>
    <recommendedName>
        <fullName evidence="1">SET domain-containing protein</fullName>
    </recommendedName>
</protein>
<dbReference type="SUPFAM" id="SSF82199">
    <property type="entry name" value="SET domain"/>
    <property type="match status" value="1"/>
</dbReference>